<keyword evidence="1" id="KW-1133">Transmembrane helix</keyword>
<evidence type="ECO:0000313" key="3">
    <source>
        <dbReference type="EMBL" id="PPQ82820.1"/>
    </source>
</evidence>
<feature type="transmembrane region" description="Helical" evidence="1">
    <location>
        <begin position="211"/>
        <end position="228"/>
    </location>
</feature>
<keyword evidence="4" id="KW-1185">Reference proteome</keyword>
<evidence type="ECO:0000256" key="1">
    <source>
        <dbReference type="SAM" id="Phobius"/>
    </source>
</evidence>
<feature type="transmembrane region" description="Helical" evidence="1">
    <location>
        <begin position="402"/>
        <end position="424"/>
    </location>
</feature>
<dbReference type="OrthoDB" id="9451547at2759"/>
<accession>A0A409WWB5</accession>
<proteinExistence type="predicted"/>
<feature type="signal peptide" evidence="2">
    <location>
        <begin position="1"/>
        <end position="17"/>
    </location>
</feature>
<comment type="caution">
    <text evidence="3">The sequence shown here is derived from an EMBL/GenBank/DDBJ whole genome shotgun (WGS) entry which is preliminary data.</text>
</comment>
<dbReference type="PANTHER" id="PTHR35043">
    <property type="entry name" value="TRANSCRIPTION FACTOR DOMAIN-CONTAINING PROTEIN"/>
    <property type="match status" value="1"/>
</dbReference>
<feature type="transmembrane region" description="Helical" evidence="1">
    <location>
        <begin position="348"/>
        <end position="369"/>
    </location>
</feature>
<evidence type="ECO:0000313" key="4">
    <source>
        <dbReference type="Proteomes" id="UP000284706"/>
    </source>
</evidence>
<gene>
    <name evidence="3" type="ORF">CVT26_007992</name>
</gene>
<keyword evidence="1" id="KW-0812">Transmembrane</keyword>
<dbReference type="InParanoid" id="A0A409WWB5"/>
<dbReference type="STRING" id="231916.A0A409WWB5"/>
<protein>
    <submittedName>
        <fullName evidence="3">Uncharacterized protein</fullName>
    </submittedName>
</protein>
<dbReference type="AlphaFoldDB" id="A0A409WWB5"/>
<feature type="chain" id="PRO_5018997212" evidence="2">
    <location>
        <begin position="18"/>
        <end position="524"/>
    </location>
</feature>
<evidence type="ECO:0000256" key="2">
    <source>
        <dbReference type="SAM" id="SignalP"/>
    </source>
</evidence>
<keyword evidence="2" id="KW-0732">Signal</keyword>
<feature type="transmembrane region" description="Helical" evidence="1">
    <location>
        <begin position="477"/>
        <end position="498"/>
    </location>
</feature>
<organism evidence="3 4">
    <name type="scientific">Gymnopilus dilepis</name>
    <dbReference type="NCBI Taxonomy" id="231916"/>
    <lineage>
        <taxon>Eukaryota</taxon>
        <taxon>Fungi</taxon>
        <taxon>Dikarya</taxon>
        <taxon>Basidiomycota</taxon>
        <taxon>Agaricomycotina</taxon>
        <taxon>Agaricomycetes</taxon>
        <taxon>Agaricomycetidae</taxon>
        <taxon>Agaricales</taxon>
        <taxon>Agaricineae</taxon>
        <taxon>Hymenogastraceae</taxon>
        <taxon>Gymnopilus</taxon>
    </lineage>
</organism>
<reference evidence="3 4" key="1">
    <citation type="journal article" date="2018" name="Evol. Lett.">
        <title>Horizontal gene cluster transfer increased hallucinogenic mushroom diversity.</title>
        <authorList>
            <person name="Reynolds H.T."/>
            <person name="Vijayakumar V."/>
            <person name="Gluck-Thaler E."/>
            <person name="Korotkin H.B."/>
            <person name="Matheny P.B."/>
            <person name="Slot J.C."/>
        </authorList>
    </citation>
    <scope>NUCLEOTIDE SEQUENCE [LARGE SCALE GENOMIC DNA]</scope>
    <source>
        <strain evidence="3 4">SRW20</strain>
    </source>
</reference>
<dbReference type="PANTHER" id="PTHR35043:SF7">
    <property type="entry name" value="TRANSCRIPTION FACTOR DOMAIN-CONTAINING PROTEIN"/>
    <property type="match status" value="1"/>
</dbReference>
<dbReference type="Proteomes" id="UP000284706">
    <property type="component" value="Unassembled WGS sequence"/>
</dbReference>
<name>A0A409WWB5_9AGAR</name>
<keyword evidence="1" id="KW-0472">Membrane</keyword>
<feature type="transmembrane region" description="Helical" evidence="1">
    <location>
        <begin position="436"/>
        <end position="457"/>
    </location>
</feature>
<dbReference type="EMBL" id="NHYE01004701">
    <property type="protein sequence ID" value="PPQ82820.1"/>
    <property type="molecule type" value="Genomic_DNA"/>
</dbReference>
<sequence>MLLYLILLYLSRITAHAAPLSLIGRSNLDVSGIPSDQSTCTCHDQRSVWDILWSCLATIFACSWVSVHPNMPGPDDSRTKIALGRLKLTFWAIVVPEMIIYWAIRQWLGARKLAREWREKKWTKTHGYFIQMGGFMLYKGELAEGILSPEKLKKLAGEGKIKFPTITEKEIQVRSKADSLSKTLVMGQTTWFILQCITRAIQKLEITQLEILTVALAFLNAFMYFFWWNKPLDVQTSVPVYLLDEPLEEALLVVPPKGMPDAPDALSLSAPFSDQASDSVAMTALADSEDSDEAANPLLPTSRSTSHLSAHTWIRYLWTSFQDAAKHVTNGISFMIGRIQKFVKEEGYAGAITAILLLGSLEIVVSFPMRLSDMAGSKHIDDGQMRVSTFYALDLGVDDSNVWMTVSAIAMAFGAIHCTGWALAFPSLTEAWIWRYSSIATSAIPLLLFLARLFRLWKAGAVDGSLMKEFLQYLGEFFLMSGLVISPVYMLARILLLVEAFIGLRVLTSSALAVVKWTSFLPHI</sequence>